<keyword evidence="1" id="KW-0378">Hydrolase</keyword>
<dbReference type="InterPro" id="IPR013467">
    <property type="entry name" value="HNH78-like"/>
</dbReference>
<dbReference type="EMBL" id="JARTQQ020000001">
    <property type="protein sequence ID" value="MEC5726903.1"/>
    <property type="molecule type" value="Genomic_DNA"/>
</dbReference>
<organism evidence="1 2">
    <name type="scientific">Enterobacter asburiae</name>
    <dbReference type="NCBI Taxonomy" id="61645"/>
    <lineage>
        <taxon>Bacteria</taxon>
        <taxon>Pseudomonadati</taxon>
        <taxon>Pseudomonadota</taxon>
        <taxon>Gammaproteobacteria</taxon>
        <taxon>Enterobacterales</taxon>
        <taxon>Enterobacteriaceae</taxon>
        <taxon>Enterobacter</taxon>
        <taxon>Enterobacter cloacae complex</taxon>
    </lineage>
</organism>
<keyword evidence="2" id="KW-1185">Reference proteome</keyword>
<dbReference type="GO" id="GO:0004519">
    <property type="term" value="F:endonuclease activity"/>
    <property type="evidence" value="ECO:0007669"/>
    <property type="project" value="UniProtKB-KW"/>
</dbReference>
<keyword evidence="1" id="KW-0255">Endonuclease</keyword>
<accession>A0ABU6KLQ2</accession>
<dbReference type="NCBIfam" id="NF041761">
    <property type="entry name" value="PtuB"/>
    <property type="match status" value="1"/>
</dbReference>
<name>A0ABU6KLQ2_ENTAS</name>
<evidence type="ECO:0000313" key="1">
    <source>
        <dbReference type="EMBL" id="MEC5726903.1"/>
    </source>
</evidence>
<dbReference type="RefSeq" id="WP_063928705.1">
    <property type="nucleotide sequence ID" value="NZ_CABGKT010000022.1"/>
</dbReference>
<dbReference type="Proteomes" id="UP001175344">
    <property type="component" value="Unassembled WGS sequence"/>
</dbReference>
<comment type="caution">
    <text evidence="1">The sequence shown here is derived from an EMBL/GenBank/DDBJ whole genome shotgun (WGS) entry which is preliminary data.</text>
</comment>
<proteinExistence type="predicted"/>
<protein>
    <submittedName>
        <fullName evidence="1">Retron Ec78 anti-phage system effector HNH endonuclease PtuB</fullName>
    </submittedName>
</protein>
<reference evidence="1 2" key="1">
    <citation type="journal article" date="2023" name="Nat. Commun.">
        <title>Genomic dissection of endemic carbapenem resistance reveals metallo-beta-lactamase dissemination through clonal, plasmid and integron transfer.</title>
        <authorList>
            <person name="Macesic N."/>
            <person name="Hawkey J."/>
            <person name="Vezina B."/>
            <person name="Wisniewski J.A."/>
            <person name="Cottingham H."/>
            <person name="Blakeway L.V."/>
            <person name="Harshegyi T."/>
            <person name="Pragastis K."/>
            <person name="Badoordeen G.Z."/>
            <person name="Dennison A."/>
            <person name="Spelman D.W."/>
            <person name="Jenney A.W.J."/>
            <person name="Peleg A.Y."/>
        </authorList>
    </citation>
    <scope>NUCLEOTIDE SEQUENCE [LARGE SCALE GENOMIC DNA]</scope>
    <source>
        <strain evidence="1 2">CPO239</strain>
    </source>
</reference>
<gene>
    <name evidence="1" type="primary">ptuB</name>
    <name evidence="1" type="ORF">QAA55_000465</name>
</gene>
<evidence type="ECO:0000313" key="2">
    <source>
        <dbReference type="Proteomes" id="UP001175344"/>
    </source>
</evidence>
<dbReference type="InterPro" id="IPR053575">
    <property type="entry name" value="Retron_Ec78_HNH_endo"/>
</dbReference>
<keyword evidence="1" id="KW-0540">Nuclease</keyword>
<sequence length="258" mass="29276">MKKIRKGDEPQLLSEYKLANPNSDWKNGFRQNAGFEAIKSVTNNLKTQQFGLCVYCEIDLKDAGGIGYDDFRVEHFFPENPKKNESRNDGINYALHWPNLFGCCTGGNTPYVVDREERYSNPDSHCDVPKSNNDWTAIILDPIADIPAFPSLFEYTESGIISVSSHCPEDKIQKTHNTIEYLNLNSNKIEKFRGAIIQKIRAELLSFPAENIQEALNELSKVYLLPNGNERLSPFFSTIRWYLGPVAEEVLLEAGYDG</sequence>
<dbReference type="NCBIfam" id="TIGR02646">
    <property type="entry name" value="retron system putative HNH endonuclease"/>
    <property type="match status" value="1"/>
</dbReference>